<name>A0A2P0VPA5_9VIRU</name>
<dbReference type="Proteomes" id="UP000244773">
    <property type="component" value="Segment"/>
</dbReference>
<protein>
    <submittedName>
        <fullName evidence="1">Uncharacterized protein</fullName>
    </submittedName>
</protein>
<evidence type="ECO:0000313" key="2">
    <source>
        <dbReference type="Proteomes" id="UP000244773"/>
    </source>
</evidence>
<accession>A0A2P0VPA5</accession>
<gene>
    <name evidence="1" type="ORF">TetV_628</name>
</gene>
<reference evidence="1" key="1">
    <citation type="journal article" date="2018" name="Virology">
        <title>A giant virus infecting green algae encodes key fermentation genes.</title>
        <authorList>
            <person name="Schvarcz C.R."/>
            <person name="Steward G.F."/>
        </authorList>
    </citation>
    <scope>NUCLEOTIDE SEQUENCE [LARGE SCALE GENOMIC DNA]</scope>
</reference>
<dbReference type="EMBL" id="KY322437">
    <property type="protein sequence ID" value="AUF82710.1"/>
    <property type="molecule type" value="Genomic_DNA"/>
</dbReference>
<proteinExistence type="predicted"/>
<sequence>MRKIICIVCLAVTSRAVVSQVILDDDSDEKISPVRFSLHCNTLASARLDPDTFLGKCASHAHTSFGAEHLATTCAVPGDRSMYWIYFKKANGSSRGKTLMLDSHLDGIETCFQMPWRNAISDPLREKSVL</sequence>
<evidence type="ECO:0000313" key="1">
    <source>
        <dbReference type="EMBL" id="AUF82710.1"/>
    </source>
</evidence>
<keyword evidence="2" id="KW-1185">Reference proteome</keyword>
<organism evidence="1">
    <name type="scientific">Tetraselmis virus 1</name>
    <dbReference type="NCBI Taxonomy" id="2060617"/>
    <lineage>
        <taxon>Viruses</taxon>
        <taxon>Varidnaviria</taxon>
        <taxon>Bamfordvirae</taxon>
        <taxon>Nucleocytoviricota</taxon>
        <taxon>Megaviricetes</taxon>
        <taxon>Imitervirales</taxon>
        <taxon>Allomimiviridae</taxon>
        <taxon>Oceanusvirus</taxon>
        <taxon>Oceanusvirus kaneohense</taxon>
    </lineage>
</organism>